<gene>
    <name evidence="1" type="ORF">B0T18DRAFT_98032</name>
</gene>
<accession>A0AA40F116</accession>
<evidence type="ECO:0000313" key="2">
    <source>
        <dbReference type="Proteomes" id="UP001172155"/>
    </source>
</evidence>
<evidence type="ECO:0000313" key="1">
    <source>
        <dbReference type="EMBL" id="KAK0749106.1"/>
    </source>
</evidence>
<dbReference type="AlphaFoldDB" id="A0AA40F116"/>
<organism evidence="1 2">
    <name type="scientific">Schizothecium vesticola</name>
    <dbReference type="NCBI Taxonomy" id="314040"/>
    <lineage>
        <taxon>Eukaryota</taxon>
        <taxon>Fungi</taxon>
        <taxon>Dikarya</taxon>
        <taxon>Ascomycota</taxon>
        <taxon>Pezizomycotina</taxon>
        <taxon>Sordariomycetes</taxon>
        <taxon>Sordariomycetidae</taxon>
        <taxon>Sordariales</taxon>
        <taxon>Schizotheciaceae</taxon>
        <taxon>Schizothecium</taxon>
    </lineage>
</organism>
<protein>
    <submittedName>
        <fullName evidence="1">Uncharacterized protein</fullName>
    </submittedName>
</protein>
<proteinExistence type="predicted"/>
<name>A0AA40F116_9PEZI</name>
<sequence length="288" mass="31358">MTAFISYLRASFSSVSSSRSIPIQRHWREGLALSSSPRAAGPSFDHGPSSDAVCSTLASVAVVVDIITPVTIVSIDGVAPATRRLLAGIVVAVREAVGFVLPGFESQCSWHWLSDQRLRRCRYFLLFGLLPLRLANLVTPTEARPKCAAAPATVTSLTTVAVSAATVSPRPPLLPPPPPWEEDQWLLRPLPLPCPMRMSAWALIPSRLLWSTAAAGRRMPGFVSRDSNPDIDIKVPVERCRGRVATATHVYIVGMYSSPLYMKRCPRVSIPPLFLNLCHAQVLENVGM</sequence>
<reference evidence="1" key="1">
    <citation type="submission" date="2023-06" db="EMBL/GenBank/DDBJ databases">
        <title>Genome-scale phylogeny and comparative genomics of the fungal order Sordariales.</title>
        <authorList>
            <consortium name="Lawrence Berkeley National Laboratory"/>
            <person name="Hensen N."/>
            <person name="Bonometti L."/>
            <person name="Westerberg I."/>
            <person name="Brannstrom I.O."/>
            <person name="Guillou S."/>
            <person name="Cros-Aarteil S."/>
            <person name="Calhoun S."/>
            <person name="Haridas S."/>
            <person name="Kuo A."/>
            <person name="Mondo S."/>
            <person name="Pangilinan J."/>
            <person name="Riley R."/>
            <person name="LaButti K."/>
            <person name="Andreopoulos B."/>
            <person name="Lipzen A."/>
            <person name="Chen C."/>
            <person name="Yanf M."/>
            <person name="Daum C."/>
            <person name="Ng V."/>
            <person name="Clum A."/>
            <person name="Steindorff A."/>
            <person name="Ohm R."/>
            <person name="Martin F."/>
            <person name="Silar P."/>
            <person name="Natvig D."/>
            <person name="Lalanne C."/>
            <person name="Gautier V."/>
            <person name="Ament-velasquez S.L."/>
            <person name="Kruys A."/>
            <person name="Hutchinson M.I."/>
            <person name="Powell A.J."/>
            <person name="Barry K."/>
            <person name="Miller A.N."/>
            <person name="Grigoriev I.V."/>
            <person name="Debuchy R."/>
            <person name="Gladieux P."/>
            <person name="Thoren M.H."/>
            <person name="Johannesson H."/>
        </authorList>
    </citation>
    <scope>NUCLEOTIDE SEQUENCE</scope>
    <source>
        <strain evidence="1">SMH3187-1</strain>
    </source>
</reference>
<comment type="caution">
    <text evidence="1">The sequence shown here is derived from an EMBL/GenBank/DDBJ whole genome shotgun (WGS) entry which is preliminary data.</text>
</comment>
<dbReference type="Proteomes" id="UP001172155">
    <property type="component" value="Unassembled WGS sequence"/>
</dbReference>
<dbReference type="EMBL" id="JAUKUD010000003">
    <property type="protein sequence ID" value="KAK0749106.1"/>
    <property type="molecule type" value="Genomic_DNA"/>
</dbReference>
<keyword evidence="2" id="KW-1185">Reference proteome</keyword>